<dbReference type="PANTHER" id="PTHR46098:SF1">
    <property type="entry name" value="TRNA (CYTOSINE(38)-C(5))-METHYLTRANSFERASE"/>
    <property type="match status" value="1"/>
</dbReference>
<dbReference type="PROSITE" id="PS51679">
    <property type="entry name" value="SAM_MT_C5"/>
    <property type="match status" value="1"/>
</dbReference>
<dbReference type="GO" id="GO:0005634">
    <property type="term" value="C:nucleus"/>
    <property type="evidence" value="ECO:0007669"/>
    <property type="project" value="TreeGrafter"/>
</dbReference>
<accession>A0A9P0A7E1</accession>
<protein>
    <recommendedName>
        <fullName evidence="5">tRNA (cytosine(38)-C(5))-methyltransferase</fullName>
        <ecNumber evidence="4">2.1.1.204</ecNumber>
    </recommendedName>
    <alternativeName>
        <fullName evidence="6">DNA (cytosine-5)-methyltransferase-like protein 2</fullName>
    </alternativeName>
</protein>
<sequence length="344" mass="39322">MKVLELFSGIGGMHFACKETSRDLTVVAAVEINTVANEVYHLNFPDTKLLQKNIQSLTSDNINKIAPDIILMSPPCQPFTRNGLKKDLDDLRTDPLQHIISLLPQLTTVQYLLVENVKGFETSEARNMLITCLRKLEYNLQEFILSPHQFGVLNTRHRYYLLAKKSEFFFQTSESVMTSLPKAFDIIDMEENQSLADRKIGDIIENLDESSEIYNSHLVPLETLTRRVFVIDIVTKDSTSSNCFTKAYSQYFEGTGSIFTNTSLNYVEKILEECRNCSCKDLSVRLLSSLNLRFFTPTEVSRLMSFPHDRLKFPSSITRKQKYRLLGNSINVLVVSKLISLLLH</sequence>
<dbReference type="PRINTS" id="PR00105">
    <property type="entry name" value="C5METTRFRASE"/>
</dbReference>
<keyword evidence="3 7" id="KW-0949">S-adenosyl-L-methionine</keyword>
<evidence type="ECO:0000256" key="1">
    <source>
        <dbReference type="ARBA" id="ARBA00022603"/>
    </source>
</evidence>
<dbReference type="InterPro" id="IPR031303">
    <property type="entry name" value="C5_meth_CS"/>
</dbReference>
<evidence type="ECO:0000313" key="9">
    <source>
        <dbReference type="EMBL" id="CAH0385609.1"/>
    </source>
</evidence>
<evidence type="ECO:0000256" key="5">
    <source>
        <dbReference type="ARBA" id="ARBA00039681"/>
    </source>
</evidence>
<dbReference type="OrthoDB" id="414133at2759"/>
<keyword evidence="1 7" id="KW-0489">Methyltransferase</keyword>
<comment type="similarity">
    <text evidence="7 8">Belongs to the class I-like SAM-binding methyltransferase superfamily. C5-methyltransferase family.</text>
</comment>
<name>A0A9P0A7E1_BEMTA</name>
<dbReference type="PANTHER" id="PTHR46098">
    <property type="entry name" value="TRNA (CYTOSINE(38)-C(5))-METHYLTRANSFERASE"/>
    <property type="match status" value="1"/>
</dbReference>
<dbReference type="GO" id="GO:0008168">
    <property type="term" value="F:methyltransferase activity"/>
    <property type="evidence" value="ECO:0007669"/>
    <property type="project" value="UniProtKB-KW"/>
</dbReference>
<dbReference type="EC" id="2.1.1.204" evidence="4"/>
<keyword evidence="2 7" id="KW-0808">Transferase</keyword>
<proteinExistence type="inferred from homology"/>
<evidence type="ECO:0000256" key="2">
    <source>
        <dbReference type="ARBA" id="ARBA00022679"/>
    </source>
</evidence>
<dbReference type="Gene3D" id="3.40.50.150">
    <property type="entry name" value="Vaccinia Virus protein VP39"/>
    <property type="match status" value="1"/>
</dbReference>
<dbReference type="AlphaFoldDB" id="A0A9P0A7E1"/>
<keyword evidence="10" id="KW-1185">Reference proteome</keyword>
<dbReference type="NCBIfam" id="TIGR00675">
    <property type="entry name" value="dcm"/>
    <property type="match status" value="1"/>
</dbReference>
<reference evidence="9" key="1">
    <citation type="submission" date="2021-12" db="EMBL/GenBank/DDBJ databases">
        <authorList>
            <person name="King R."/>
        </authorList>
    </citation>
    <scope>NUCLEOTIDE SEQUENCE</scope>
</reference>
<evidence type="ECO:0000313" key="10">
    <source>
        <dbReference type="Proteomes" id="UP001152759"/>
    </source>
</evidence>
<dbReference type="GO" id="GO:0032259">
    <property type="term" value="P:methylation"/>
    <property type="evidence" value="ECO:0007669"/>
    <property type="project" value="UniProtKB-KW"/>
</dbReference>
<dbReference type="SUPFAM" id="SSF53335">
    <property type="entry name" value="S-adenosyl-L-methionine-dependent methyltransferases"/>
    <property type="match status" value="1"/>
</dbReference>
<dbReference type="Pfam" id="PF00145">
    <property type="entry name" value="DNA_methylase"/>
    <property type="match status" value="1"/>
</dbReference>
<dbReference type="InterPro" id="IPR001525">
    <property type="entry name" value="C5_MeTfrase"/>
</dbReference>
<dbReference type="InterPro" id="IPR050750">
    <property type="entry name" value="C5-MTase"/>
</dbReference>
<dbReference type="Proteomes" id="UP001152759">
    <property type="component" value="Chromosome 2"/>
</dbReference>
<evidence type="ECO:0000256" key="6">
    <source>
        <dbReference type="ARBA" id="ARBA00042810"/>
    </source>
</evidence>
<gene>
    <name evidence="9" type="ORF">BEMITA_LOCUS4823</name>
</gene>
<evidence type="ECO:0000256" key="4">
    <source>
        <dbReference type="ARBA" id="ARBA00039081"/>
    </source>
</evidence>
<dbReference type="KEGG" id="btab:109039667"/>
<dbReference type="EMBL" id="OU963863">
    <property type="protein sequence ID" value="CAH0385609.1"/>
    <property type="molecule type" value="Genomic_DNA"/>
</dbReference>
<evidence type="ECO:0000256" key="8">
    <source>
        <dbReference type="RuleBase" id="RU000416"/>
    </source>
</evidence>
<evidence type="ECO:0000256" key="3">
    <source>
        <dbReference type="ARBA" id="ARBA00022691"/>
    </source>
</evidence>
<dbReference type="PROSITE" id="PS00095">
    <property type="entry name" value="C5_MTASE_2"/>
    <property type="match status" value="1"/>
</dbReference>
<dbReference type="InterPro" id="IPR029063">
    <property type="entry name" value="SAM-dependent_MTases_sf"/>
</dbReference>
<organism evidence="9 10">
    <name type="scientific">Bemisia tabaci</name>
    <name type="common">Sweetpotato whitefly</name>
    <name type="synonym">Aleurodes tabaci</name>
    <dbReference type="NCBI Taxonomy" id="7038"/>
    <lineage>
        <taxon>Eukaryota</taxon>
        <taxon>Metazoa</taxon>
        <taxon>Ecdysozoa</taxon>
        <taxon>Arthropoda</taxon>
        <taxon>Hexapoda</taxon>
        <taxon>Insecta</taxon>
        <taxon>Pterygota</taxon>
        <taxon>Neoptera</taxon>
        <taxon>Paraneoptera</taxon>
        <taxon>Hemiptera</taxon>
        <taxon>Sternorrhyncha</taxon>
        <taxon>Aleyrodoidea</taxon>
        <taxon>Aleyrodidae</taxon>
        <taxon>Aleyrodinae</taxon>
        <taxon>Bemisia</taxon>
    </lineage>
</organism>
<dbReference type="Gene3D" id="3.90.120.10">
    <property type="entry name" value="DNA Methylase, subunit A, domain 2"/>
    <property type="match status" value="1"/>
</dbReference>
<feature type="active site" evidence="7">
    <location>
        <position position="76"/>
    </location>
</feature>
<evidence type="ECO:0000256" key="7">
    <source>
        <dbReference type="PROSITE-ProRule" id="PRU01016"/>
    </source>
</evidence>